<protein>
    <submittedName>
        <fullName evidence="1">Uncharacterized protein</fullName>
    </submittedName>
</protein>
<evidence type="ECO:0000313" key="1">
    <source>
        <dbReference type="EMBL" id="GAI83007.1"/>
    </source>
</evidence>
<name>X1RQN0_9ZZZZ</name>
<feature type="non-terminal residue" evidence="1">
    <location>
        <position position="57"/>
    </location>
</feature>
<dbReference type="AlphaFoldDB" id="X1RQN0"/>
<comment type="caution">
    <text evidence="1">The sequence shown here is derived from an EMBL/GenBank/DDBJ whole genome shotgun (WGS) entry which is preliminary data.</text>
</comment>
<dbReference type="EMBL" id="BARW01012329">
    <property type="protein sequence ID" value="GAI83007.1"/>
    <property type="molecule type" value="Genomic_DNA"/>
</dbReference>
<sequence>MKTWIREIDNIFRNGISEEHRIFAHRYARKAKQHVDKAMKGFDQEARETREMASSFY</sequence>
<gene>
    <name evidence="1" type="ORF">S12H4_23283</name>
</gene>
<proteinExistence type="predicted"/>
<organism evidence="1">
    <name type="scientific">marine sediment metagenome</name>
    <dbReference type="NCBI Taxonomy" id="412755"/>
    <lineage>
        <taxon>unclassified sequences</taxon>
        <taxon>metagenomes</taxon>
        <taxon>ecological metagenomes</taxon>
    </lineage>
</organism>
<accession>X1RQN0</accession>
<reference evidence="1" key="1">
    <citation type="journal article" date="2014" name="Front. Microbiol.">
        <title>High frequency of phylogenetically diverse reductive dehalogenase-homologous genes in deep subseafloor sedimentary metagenomes.</title>
        <authorList>
            <person name="Kawai M."/>
            <person name="Futagami T."/>
            <person name="Toyoda A."/>
            <person name="Takaki Y."/>
            <person name="Nishi S."/>
            <person name="Hori S."/>
            <person name="Arai W."/>
            <person name="Tsubouchi T."/>
            <person name="Morono Y."/>
            <person name="Uchiyama I."/>
            <person name="Ito T."/>
            <person name="Fujiyama A."/>
            <person name="Inagaki F."/>
            <person name="Takami H."/>
        </authorList>
    </citation>
    <scope>NUCLEOTIDE SEQUENCE</scope>
    <source>
        <strain evidence="1">Expedition CK06-06</strain>
    </source>
</reference>